<dbReference type="Pfam" id="PF00014">
    <property type="entry name" value="Kunitz_BPTI"/>
    <property type="match status" value="1"/>
</dbReference>
<keyword evidence="4" id="KW-1185">Reference proteome</keyword>
<organism evidence="3 4">
    <name type="scientific">Polypedilum vanderplanki</name>
    <name type="common">Sleeping chironomid midge</name>
    <dbReference type="NCBI Taxonomy" id="319348"/>
    <lineage>
        <taxon>Eukaryota</taxon>
        <taxon>Metazoa</taxon>
        <taxon>Ecdysozoa</taxon>
        <taxon>Arthropoda</taxon>
        <taxon>Hexapoda</taxon>
        <taxon>Insecta</taxon>
        <taxon>Pterygota</taxon>
        <taxon>Neoptera</taxon>
        <taxon>Endopterygota</taxon>
        <taxon>Diptera</taxon>
        <taxon>Nematocera</taxon>
        <taxon>Chironomoidea</taxon>
        <taxon>Chironomidae</taxon>
        <taxon>Chironominae</taxon>
        <taxon>Polypedilum</taxon>
        <taxon>Polypedilum</taxon>
    </lineage>
</organism>
<protein>
    <recommendedName>
        <fullName evidence="2">BPTI/Kunitz inhibitor domain-containing protein</fullName>
    </recommendedName>
</protein>
<dbReference type="Proteomes" id="UP001107558">
    <property type="component" value="Chromosome 4"/>
</dbReference>
<dbReference type="Gene3D" id="4.10.410.10">
    <property type="entry name" value="Pancreatic trypsin inhibitor Kunitz domain"/>
    <property type="match status" value="1"/>
</dbReference>
<feature type="signal peptide" evidence="1">
    <location>
        <begin position="1"/>
        <end position="22"/>
    </location>
</feature>
<dbReference type="AlphaFoldDB" id="A0A9J6BIA3"/>
<dbReference type="InterPro" id="IPR002223">
    <property type="entry name" value="Kunitz_BPTI"/>
</dbReference>
<reference evidence="3" key="1">
    <citation type="submission" date="2021-03" db="EMBL/GenBank/DDBJ databases">
        <title>Chromosome level genome of the anhydrobiotic midge Polypedilum vanderplanki.</title>
        <authorList>
            <person name="Yoshida Y."/>
            <person name="Kikawada T."/>
            <person name="Gusev O."/>
        </authorList>
    </citation>
    <scope>NUCLEOTIDE SEQUENCE</scope>
    <source>
        <strain evidence="3">NIAS01</strain>
        <tissue evidence="3">Whole body or cell culture</tissue>
    </source>
</reference>
<name>A0A9J6BIA3_POLVA</name>
<evidence type="ECO:0000256" key="1">
    <source>
        <dbReference type="SAM" id="SignalP"/>
    </source>
</evidence>
<accession>A0A9J6BIA3</accession>
<dbReference type="EMBL" id="JADBJN010000004">
    <property type="protein sequence ID" value="KAG5669442.1"/>
    <property type="molecule type" value="Genomic_DNA"/>
</dbReference>
<dbReference type="PROSITE" id="PS50279">
    <property type="entry name" value="BPTI_KUNITZ_2"/>
    <property type="match status" value="1"/>
</dbReference>
<dbReference type="InterPro" id="IPR036880">
    <property type="entry name" value="Kunitz_BPTI_sf"/>
</dbReference>
<dbReference type="GO" id="GO:0004867">
    <property type="term" value="F:serine-type endopeptidase inhibitor activity"/>
    <property type="evidence" value="ECO:0007669"/>
    <property type="project" value="InterPro"/>
</dbReference>
<evidence type="ECO:0000259" key="2">
    <source>
        <dbReference type="PROSITE" id="PS50279"/>
    </source>
</evidence>
<dbReference type="OrthoDB" id="4473401at2759"/>
<sequence length="87" mass="9689">MKFLASFLIVVIFVVLSQKVDAGGQSIAGQIDRCLQPFSEGTADASVQRYYFDLPTRSCLSFTYKGGYALNLFRDEQTCLTVCAKYL</sequence>
<gene>
    <name evidence="3" type="ORF">PVAND_017329</name>
</gene>
<feature type="chain" id="PRO_5039889839" description="BPTI/Kunitz inhibitor domain-containing protein" evidence="1">
    <location>
        <begin position="23"/>
        <end position="87"/>
    </location>
</feature>
<evidence type="ECO:0000313" key="3">
    <source>
        <dbReference type="EMBL" id="KAG5669442.1"/>
    </source>
</evidence>
<comment type="caution">
    <text evidence="3">The sequence shown here is derived from an EMBL/GenBank/DDBJ whole genome shotgun (WGS) entry which is preliminary data.</text>
</comment>
<evidence type="ECO:0000313" key="4">
    <source>
        <dbReference type="Proteomes" id="UP001107558"/>
    </source>
</evidence>
<dbReference type="SUPFAM" id="SSF57362">
    <property type="entry name" value="BPTI-like"/>
    <property type="match status" value="1"/>
</dbReference>
<feature type="domain" description="BPTI/Kunitz inhibitor" evidence="2">
    <location>
        <begin position="34"/>
        <end position="83"/>
    </location>
</feature>
<keyword evidence="1" id="KW-0732">Signal</keyword>
<dbReference type="SMART" id="SM00131">
    <property type="entry name" value="KU"/>
    <property type="match status" value="1"/>
</dbReference>
<proteinExistence type="predicted"/>